<dbReference type="PROSITE" id="PS51318">
    <property type="entry name" value="TAT"/>
    <property type="match status" value="1"/>
</dbReference>
<protein>
    <submittedName>
        <fullName evidence="4">Uncharacterized protein</fullName>
    </submittedName>
</protein>
<feature type="signal peptide" evidence="3">
    <location>
        <begin position="1"/>
        <end position="46"/>
    </location>
</feature>
<evidence type="ECO:0000313" key="5">
    <source>
        <dbReference type="Proteomes" id="UP000285258"/>
    </source>
</evidence>
<comment type="caution">
    <text evidence="4">The sequence shown here is derived from an EMBL/GenBank/DDBJ whole genome shotgun (WGS) entry which is preliminary data.</text>
</comment>
<reference evidence="5" key="1">
    <citation type="submission" date="2018-05" db="EMBL/GenBank/DDBJ databases">
        <title>Genome Sequencing of selected type strains of the family Eggerthellaceae.</title>
        <authorList>
            <person name="Danylec N."/>
            <person name="Stoll D.A."/>
            <person name="Doetsch A."/>
            <person name="Huch M."/>
        </authorList>
    </citation>
    <scope>NUCLEOTIDE SEQUENCE [LARGE SCALE GENOMIC DNA]</scope>
    <source>
        <strain evidence="5">DSM 27213</strain>
    </source>
</reference>
<keyword evidence="3" id="KW-0732">Signal</keyword>
<evidence type="ECO:0000256" key="2">
    <source>
        <dbReference type="SAM" id="Phobius"/>
    </source>
</evidence>
<feature type="chain" id="PRO_5018972065" evidence="3">
    <location>
        <begin position="47"/>
        <end position="410"/>
    </location>
</feature>
<evidence type="ECO:0000256" key="3">
    <source>
        <dbReference type="SAM" id="SignalP"/>
    </source>
</evidence>
<evidence type="ECO:0000256" key="1">
    <source>
        <dbReference type="SAM" id="MobiDB-lite"/>
    </source>
</evidence>
<dbReference type="RefSeq" id="WP_096226923.1">
    <property type="nucleotide sequence ID" value="NZ_BAABZN010000001.1"/>
</dbReference>
<evidence type="ECO:0000313" key="4">
    <source>
        <dbReference type="EMBL" id="ROT89780.1"/>
    </source>
</evidence>
<name>A0A423UK48_9ACTN</name>
<gene>
    <name evidence="4" type="ORF">DMP12_08550</name>
</gene>
<accession>A0A423UK48</accession>
<keyword evidence="2" id="KW-0812">Transmembrane</keyword>
<dbReference type="AlphaFoldDB" id="A0A423UK48"/>
<sequence>MPAETLVPPRFRAPEPQPRRRALTLAIVVCALAAVLFALAPGQADAAPAGPFDVEGPADAYAWDGAVLSVTGDGVTIAGMADPASAAMGDVRIAAGVGAINVGSGVRIGTLSFAGVTALRLDGAGNEVQAFDLTRPANVSGPGSVTIAEATLPLDLLPSATVTLTGGAYSMSIWAGATLVLEPGASLSNITHFGGTLDLSHIVFGAPVRVLGYSVGGDYTSNTIVAPFGATRLSELMTLDHLFVNGGDTAIVEDGERVGTLQDDGSFLITATRTVTFAGWEGQVLATEEVPLFSAATAPDVEAPEGYRFTGWDVDFSHIVQNLTVTARFEKLPDPAPQPEPASAPPTGGSGAPSAAPASTSVPASRYYPAPKKLAATSDAAGWGLGAIAAAGSAAAAAAVVAAAAGKRRG</sequence>
<dbReference type="InterPro" id="IPR006311">
    <property type="entry name" value="TAT_signal"/>
</dbReference>
<keyword evidence="2" id="KW-1133">Transmembrane helix</keyword>
<feature type="compositionally biased region" description="Pro residues" evidence="1">
    <location>
        <begin position="334"/>
        <end position="344"/>
    </location>
</feature>
<keyword evidence="2" id="KW-0472">Membrane</keyword>
<dbReference type="GeneID" id="97353597"/>
<feature type="transmembrane region" description="Helical" evidence="2">
    <location>
        <begin position="381"/>
        <end position="405"/>
    </location>
</feature>
<dbReference type="EMBL" id="QIBW01000008">
    <property type="protein sequence ID" value="ROT89780.1"/>
    <property type="molecule type" value="Genomic_DNA"/>
</dbReference>
<feature type="compositionally biased region" description="Low complexity" evidence="1">
    <location>
        <begin position="352"/>
        <end position="362"/>
    </location>
</feature>
<dbReference type="Proteomes" id="UP000285258">
    <property type="component" value="Unassembled WGS sequence"/>
</dbReference>
<organism evidence="4 5">
    <name type="scientific">Gordonibacter urolithinfaciens</name>
    <dbReference type="NCBI Taxonomy" id="1335613"/>
    <lineage>
        <taxon>Bacteria</taxon>
        <taxon>Bacillati</taxon>
        <taxon>Actinomycetota</taxon>
        <taxon>Coriobacteriia</taxon>
        <taxon>Eggerthellales</taxon>
        <taxon>Eggerthellaceae</taxon>
        <taxon>Gordonibacter</taxon>
    </lineage>
</organism>
<proteinExistence type="predicted"/>
<feature type="region of interest" description="Disordered" evidence="1">
    <location>
        <begin position="331"/>
        <end position="362"/>
    </location>
</feature>